<feature type="domain" description="FYVE-type" evidence="20">
    <location>
        <begin position="234"/>
        <end position="329"/>
    </location>
</feature>
<evidence type="ECO:0000256" key="17">
    <source>
        <dbReference type="PROSITE-ProRule" id="PRU00175"/>
    </source>
</evidence>
<evidence type="ECO:0000256" key="10">
    <source>
        <dbReference type="ARBA" id="ARBA00022753"/>
    </source>
</evidence>
<dbReference type="SMART" id="SM00064">
    <property type="entry name" value="FYVE"/>
    <property type="match status" value="1"/>
</dbReference>
<proteinExistence type="predicted"/>
<evidence type="ECO:0000259" key="19">
    <source>
        <dbReference type="PROSITE" id="PS50089"/>
    </source>
</evidence>
<feature type="region of interest" description="Disordered" evidence="18">
    <location>
        <begin position="332"/>
        <end position="423"/>
    </location>
</feature>
<dbReference type="InterPro" id="IPR013083">
    <property type="entry name" value="Znf_RING/FYVE/PHD"/>
</dbReference>
<dbReference type="SUPFAM" id="SSF57850">
    <property type="entry name" value="RING/U-box"/>
    <property type="match status" value="1"/>
</dbReference>
<dbReference type="PROSITE" id="PS50089">
    <property type="entry name" value="ZF_RING_2"/>
    <property type="match status" value="1"/>
</dbReference>
<feature type="compositionally biased region" description="Pro residues" evidence="18">
    <location>
        <begin position="194"/>
        <end position="206"/>
    </location>
</feature>
<keyword evidence="10" id="KW-0967">Endosome</keyword>
<evidence type="ECO:0000256" key="18">
    <source>
        <dbReference type="SAM" id="MobiDB-lite"/>
    </source>
</evidence>
<dbReference type="PANTHER" id="PTHR46661">
    <property type="entry name" value="E3 UBIQUITIN-PROTEIN LIGASE ZNRF1-LIKE PROTEIN"/>
    <property type="match status" value="1"/>
</dbReference>
<evidence type="ECO:0000256" key="8">
    <source>
        <dbReference type="ARBA" id="ARBA00022707"/>
    </source>
</evidence>
<keyword evidence="15" id="KW-0458">Lysosome</keyword>
<dbReference type="CDD" id="cd16489">
    <property type="entry name" value="mRING-CH-C4HC2H_ZNRF"/>
    <property type="match status" value="1"/>
</dbReference>
<dbReference type="Gene3D" id="3.30.40.10">
    <property type="entry name" value="Zinc/RING finger domain, C3HC4 (zinc finger)"/>
    <property type="match status" value="2"/>
</dbReference>
<dbReference type="AlphaFoldDB" id="A0A6G1IL67"/>
<evidence type="ECO:0000256" key="9">
    <source>
        <dbReference type="ARBA" id="ARBA00022723"/>
    </source>
</evidence>
<evidence type="ECO:0000256" key="13">
    <source>
        <dbReference type="ARBA" id="ARBA00022833"/>
    </source>
</evidence>
<dbReference type="GO" id="GO:0043161">
    <property type="term" value="P:proteasome-mediated ubiquitin-dependent protein catabolic process"/>
    <property type="evidence" value="ECO:0007669"/>
    <property type="project" value="TreeGrafter"/>
</dbReference>
<evidence type="ECO:0000256" key="16">
    <source>
        <dbReference type="ARBA" id="ARBA00023288"/>
    </source>
</evidence>
<evidence type="ECO:0000256" key="15">
    <source>
        <dbReference type="ARBA" id="ARBA00023228"/>
    </source>
</evidence>
<evidence type="ECO:0000256" key="5">
    <source>
        <dbReference type="ARBA" id="ARBA00004906"/>
    </source>
</evidence>
<sequence length="648" mass="71099">MDRRYGRPHSHSSPSLPHQLDGAQQSAASPAPSPHPPRTHSHGAVASHFLAQPNNAYGDQTWMDFLRESGAEPDSTQPSHPQQLYQQQVLQQQQRQQHQQARMQAQIDAPLNTNRRLPPLPHENYSRDVRFAFATRPYPNDTSTSPADRKRRLTAAESPMRRPEGRRTHEGSASSSSGAGRSAENPIVLDSSPVPSPATRPPPPQQYPSQSSLHAGPGSARRGSEFVLPQWQPDSDVTHCFVCGSQFTFFYRKHHCRKCGRVVCAACSPHRITIPRQFIVHPPADNPNMIDLTADDDDSAMSAFGPFRNPALGGGEEVRVCNPCVPDPNYSPPPPYTPGAIPDYPQFSPPGHQPYSLGPSPLNSGQPRGHRSSQSVNNSAQTVGYGQTPRSRDPLMDRRVSYHGSTHGTDMWRPTQPPQPGYDQPSAVDYWSNAPSRPHPTLASSAAVRPPLHSQIDAGSMTPSMIRRLAFSQGTLAPSAPVQAPQQPQPAPRRQIAEEDECPICGNELPPKGPNDDEIARIQHVEQCIAIHSGSPPPVSTEQTSQSLPNQRSRGMSSAATPIGNGEGASNGNRLSMSARGMYPYTATEKDCLDEDGNEAECVICFEEFEAGVKMARLVCWCKFHEECIRQWWDKKGRGACPTHQLQY</sequence>
<dbReference type="Proteomes" id="UP000799291">
    <property type="component" value="Unassembled WGS sequence"/>
</dbReference>
<evidence type="ECO:0000256" key="12">
    <source>
        <dbReference type="ARBA" id="ARBA00022786"/>
    </source>
</evidence>
<evidence type="ECO:0000256" key="11">
    <source>
        <dbReference type="ARBA" id="ARBA00022771"/>
    </source>
</evidence>
<dbReference type="InterPro" id="IPR017455">
    <property type="entry name" value="Znf_FYVE-rel"/>
</dbReference>
<evidence type="ECO:0000256" key="7">
    <source>
        <dbReference type="ARBA" id="ARBA00022679"/>
    </source>
</evidence>
<dbReference type="PANTHER" id="PTHR46661:SF4">
    <property type="entry name" value="RING-TYPE DOMAIN-CONTAINING PROTEIN"/>
    <property type="match status" value="1"/>
</dbReference>
<protein>
    <recommendedName>
        <fullName evidence="6">RING-type E3 ubiquitin transferase</fullName>
        <ecNumber evidence="6">2.3.2.27</ecNumber>
    </recommendedName>
</protein>
<feature type="region of interest" description="Disordered" evidence="18">
    <location>
        <begin position="1"/>
        <end position="223"/>
    </location>
</feature>
<evidence type="ECO:0000259" key="20">
    <source>
        <dbReference type="PROSITE" id="PS50178"/>
    </source>
</evidence>
<keyword evidence="22" id="KW-1185">Reference proteome</keyword>
<dbReference type="SUPFAM" id="SSF57903">
    <property type="entry name" value="FYVE/PHD zinc finger"/>
    <property type="match status" value="1"/>
</dbReference>
<gene>
    <name evidence="21" type="ORF">K458DRAFT_446139</name>
</gene>
<dbReference type="GO" id="GO:0008270">
    <property type="term" value="F:zinc ion binding"/>
    <property type="evidence" value="ECO:0007669"/>
    <property type="project" value="UniProtKB-KW"/>
</dbReference>
<keyword evidence="13" id="KW-0862">Zinc</keyword>
<feature type="compositionally biased region" description="Polar residues" evidence="18">
    <location>
        <begin position="361"/>
        <end position="389"/>
    </location>
</feature>
<keyword evidence="16" id="KW-0449">Lipoprotein</keyword>
<feature type="compositionally biased region" description="Basic and acidic residues" evidence="18">
    <location>
        <begin position="159"/>
        <end position="170"/>
    </location>
</feature>
<dbReference type="OrthoDB" id="660555at2759"/>
<keyword evidence="8" id="KW-0519">Myristate</keyword>
<comment type="subcellular location">
    <subcellularLocation>
        <location evidence="3">Endosome</location>
    </subcellularLocation>
    <subcellularLocation>
        <location evidence="4">Lysosome</location>
    </subcellularLocation>
    <subcellularLocation>
        <location evidence="2">Membrane</location>
        <topology evidence="2">Peripheral membrane protein</topology>
    </subcellularLocation>
</comment>
<feature type="region of interest" description="Disordered" evidence="18">
    <location>
        <begin position="532"/>
        <end position="575"/>
    </location>
</feature>
<dbReference type="GO" id="GO:0061630">
    <property type="term" value="F:ubiquitin protein ligase activity"/>
    <property type="evidence" value="ECO:0007669"/>
    <property type="project" value="UniProtKB-EC"/>
</dbReference>
<accession>A0A6G1IL67</accession>
<evidence type="ECO:0000256" key="2">
    <source>
        <dbReference type="ARBA" id="ARBA00004170"/>
    </source>
</evidence>
<feature type="compositionally biased region" description="Low complexity" evidence="18">
    <location>
        <begin position="171"/>
        <end position="183"/>
    </location>
</feature>
<name>A0A6G1IL67_9PLEO</name>
<evidence type="ECO:0000256" key="14">
    <source>
        <dbReference type="ARBA" id="ARBA00023136"/>
    </source>
</evidence>
<dbReference type="GO" id="GO:0005768">
    <property type="term" value="C:endosome"/>
    <property type="evidence" value="ECO:0007669"/>
    <property type="project" value="UniProtKB-SubCell"/>
</dbReference>
<evidence type="ECO:0000256" key="3">
    <source>
        <dbReference type="ARBA" id="ARBA00004177"/>
    </source>
</evidence>
<evidence type="ECO:0000313" key="22">
    <source>
        <dbReference type="Proteomes" id="UP000799291"/>
    </source>
</evidence>
<dbReference type="GO" id="GO:0016020">
    <property type="term" value="C:membrane"/>
    <property type="evidence" value="ECO:0007669"/>
    <property type="project" value="UniProtKB-SubCell"/>
</dbReference>
<dbReference type="SMART" id="SM00184">
    <property type="entry name" value="RING"/>
    <property type="match status" value="1"/>
</dbReference>
<comment type="catalytic activity">
    <reaction evidence="1">
        <text>S-ubiquitinyl-[E2 ubiquitin-conjugating enzyme]-L-cysteine + [acceptor protein]-L-lysine = [E2 ubiquitin-conjugating enzyme]-L-cysteine + N(6)-ubiquitinyl-[acceptor protein]-L-lysine.</text>
        <dbReference type="EC" id="2.3.2.27"/>
    </reaction>
</comment>
<comment type="pathway">
    <text evidence="5">Protein modification; protein ubiquitination.</text>
</comment>
<dbReference type="InterPro" id="IPR000306">
    <property type="entry name" value="Znf_FYVE"/>
</dbReference>
<feature type="domain" description="RING-type" evidence="19">
    <location>
        <begin position="602"/>
        <end position="645"/>
    </location>
</feature>
<dbReference type="InterPro" id="IPR011011">
    <property type="entry name" value="Znf_FYVE_PHD"/>
</dbReference>
<reference evidence="21" key="1">
    <citation type="journal article" date="2020" name="Stud. Mycol.">
        <title>101 Dothideomycetes genomes: a test case for predicting lifestyles and emergence of pathogens.</title>
        <authorList>
            <person name="Haridas S."/>
            <person name="Albert R."/>
            <person name="Binder M."/>
            <person name="Bloem J."/>
            <person name="Labutti K."/>
            <person name="Salamov A."/>
            <person name="Andreopoulos B."/>
            <person name="Baker S."/>
            <person name="Barry K."/>
            <person name="Bills G."/>
            <person name="Bluhm B."/>
            <person name="Cannon C."/>
            <person name="Castanera R."/>
            <person name="Culley D."/>
            <person name="Daum C."/>
            <person name="Ezra D."/>
            <person name="Gonzalez J."/>
            <person name="Henrissat B."/>
            <person name="Kuo A."/>
            <person name="Liang C."/>
            <person name="Lipzen A."/>
            <person name="Lutzoni F."/>
            <person name="Magnuson J."/>
            <person name="Mondo S."/>
            <person name="Nolan M."/>
            <person name="Ohm R."/>
            <person name="Pangilinan J."/>
            <person name="Park H.-J."/>
            <person name="Ramirez L."/>
            <person name="Alfaro M."/>
            <person name="Sun H."/>
            <person name="Tritt A."/>
            <person name="Yoshinaga Y."/>
            <person name="Zwiers L.-H."/>
            <person name="Turgeon B."/>
            <person name="Goodwin S."/>
            <person name="Spatafora J."/>
            <person name="Crous P."/>
            <person name="Grigoriev I."/>
        </authorList>
    </citation>
    <scope>NUCLEOTIDE SEQUENCE</scope>
    <source>
        <strain evidence="21">CBS 122367</strain>
    </source>
</reference>
<keyword evidence="12" id="KW-0833">Ubl conjugation pathway</keyword>
<evidence type="ECO:0000256" key="6">
    <source>
        <dbReference type="ARBA" id="ARBA00012483"/>
    </source>
</evidence>
<keyword evidence="14" id="KW-0472">Membrane</keyword>
<feature type="compositionally biased region" description="Basic residues" evidence="18">
    <location>
        <begin position="1"/>
        <end position="10"/>
    </location>
</feature>
<dbReference type="EMBL" id="MU005608">
    <property type="protein sequence ID" value="KAF2678838.1"/>
    <property type="molecule type" value="Genomic_DNA"/>
</dbReference>
<keyword evidence="11 17" id="KW-0863">Zinc-finger</keyword>
<organism evidence="21 22">
    <name type="scientific">Lentithecium fluviatile CBS 122367</name>
    <dbReference type="NCBI Taxonomy" id="1168545"/>
    <lineage>
        <taxon>Eukaryota</taxon>
        <taxon>Fungi</taxon>
        <taxon>Dikarya</taxon>
        <taxon>Ascomycota</taxon>
        <taxon>Pezizomycotina</taxon>
        <taxon>Dothideomycetes</taxon>
        <taxon>Pleosporomycetidae</taxon>
        <taxon>Pleosporales</taxon>
        <taxon>Massarineae</taxon>
        <taxon>Lentitheciaceae</taxon>
        <taxon>Lentithecium</taxon>
    </lineage>
</organism>
<feature type="compositionally biased region" description="Basic and acidic residues" evidence="18">
    <location>
        <begin position="390"/>
        <end position="400"/>
    </location>
</feature>
<evidence type="ECO:0000256" key="4">
    <source>
        <dbReference type="ARBA" id="ARBA00004371"/>
    </source>
</evidence>
<dbReference type="Pfam" id="PF13639">
    <property type="entry name" value="zf-RING_2"/>
    <property type="match status" value="1"/>
</dbReference>
<dbReference type="EC" id="2.3.2.27" evidence="6"/>
<evidence type="ECO:0000256" key="1">
    <source>
        <dbReference type="ARBA" id="ARBA00000900"/>
    </source>
</evidence>
<dbReference type="GO" id="GO:0070936">
    <property type="term" value="P:protein K48-linked ubiquitination"/>
    <property type="evidence" value="ECO:0007669"/>
    <property type="project" value="TreeGrafter"/>
</dbReference>
<feature type="compositionally biased region" description="Polar residues" evidence="18">
    <location>
        <begin position="540"/>
        <end position="560"/>
    </location>
</feature>
<feature type="compositionally biased region" description="Low complexity" evidence="18">
    <location>
        <begin position="77"/>
        <end position="117"/>
    </location>
</feature>
<dbReference type="PROSITE" id="PS50178">
    <property type="entry name" value="ZF_FYVE"/>
    <property type="match status" value="1"/>
</dbReference>
<dbReference type="Pfam" id="PF01363">
    <property type="entry name" value="FYVE"/>
    <property type="match status" value="1"/>
</dbReference>
<keyword evidence="9" id="KW-0479">Metal-binding</keyword>
<keyword evidence="7" id="KW-0808">Transferase</keyword>
<dbReference type="InterPro" id="IPR051878">
    <property type="entry name" value="ZNRF_ubiq-protein_ligase"/>
</dbReference>
<evidence type="ECO:0000313" key="21">
    <source>
        <dbReference type="EMBL" id="KAF2678838.1"/>
    </source>
</evidence>
<dbReference type="InterPro" id="IPR001841">
    <property type="entry name" value="Znf_RING"/>
</dbReference>